<dbReference type="SUPFAM" id="SSF81301">
    <property type="entry name" value="Nucleotidyltransferase"/>
    <property type="match status" value="1"/>
</dbReference>
<dbReference type="InterPro" id="IPR043519">
    <property type="entry name" value="NT_sf"/>
</dbReference>
<protein>
    <recommendedName>
        <fullName evidence="4">Aminoglycoside-2''-adenylyltransferase</fullName>
    </recommendedName>
</protein>
<dbReference type="InterPro" id="IPR019646">
    <property type="entry name" value="Aminoglyc_AdlTrfase"/>
</dbReference>
<dbReference type="AlphaFoldDB" id="A0A1I2TG13"/>
<evidence type="ECO:0000313" key="3">
    <source>
        <dbReference type="Proteomes" id="UP000199229"/>
    </source>
</evidence>
<name>A0A1I2TG13_9HYPH</name>
<dbReference type="STRING" id="582675.SAMN05192565_10767"/>
<dbReference type="EMBL" id="FOPM01000007">
    <property type="protein sequence ID" value="SFG63850.1"/>
    <property type="molecule type" value="Genomic_DNA"/>
</dbReference>
<dbReference type="Pfam" id="PF10706">
    <property type="entry name" value="Aminoglyc_resit"/>
    <property type="match status" value="1"/>
</dbReference>
<evidence type="ECO:0000256" key="1">
    <source>
        <dbReference type="SAM" id="MobiDB-lite"/>
    </source>
</evidence>
<dbReference type="RefSeq" id="WP_177232360.1">
    <property type="nucleotide sequence ID" value="NZ_FOPM01000007.1"/>
</dbReference>
<keyword evidence="3" id="KW-1185">Reference proteome</keyword>
<dbReference type="Gene3D" id="3.30.460.40">
    <property type="match status" value="1"/>
</dbReference>
<gene>
    <name evidence="2" type="ORF">SAMN05192565_10767</name>
</gene>
<accession>A0A1I2TG13</accession>
<evidence type="ECO:0008006" key="4">
    <source>
        <dbReference type="Google" id="ProtNLM"/>
    </source>
</evidence>
<organism evidence="2 3">
    <name type="scientific">Methylobacterium gossipiicola</name>
    <dbReference type="NCBI Taxonomy" id="582675"/>
    <lineage>
        <taxon>Bacteria</taxon>
        <taxon>Pseudomonadati</taxon>
        <taxon>Pseudomonadota</taxon>
        <taxon>Alphaproteobacteria</taxon>
        <taxon>Hyphomicrobiales</taxon>
        <taxon>Methylobacteriaceae</taxon>
        <taxon>Methylobacterium</taxon>
    </lineage>
</organism>
<dbReference type="Proteomes" id="UP000199229">
    <property type="component" value="Unassembled WGS sequence"/>
</dbReference>
<sequence>MIPLDDDAWDAWSPDELHQRLREATSPWYVAGGWALDVWHGEATRAHEDLEFVALREDANAVRALLPELDFFTVKDGAFAFLPPSSNLPDDVWQLWGADRRHGCWRVDLMLEPGTPDLWIYKRDRTIRIPRAEAVRRGGTGIPHLAPALVMLFKAKYERDKDQADFDLFLRRSSAEEKDRLLALLRTLHPEHKWNGSLTKDRQDGGPIALSPPTASNPES</sequence>
<feature type="region of interest" description="Disordered" evidence="1">
    <location>
        <begin position="195"/>
        <end position="220"/>
    </location>
</feature>
<feature type="compositionally biased region" description="Basic and acidic residues" evidence="1">
    <location>
        <begin position="195"/>
        <end position="204"/>
    </location>
</feature>
<evidence type="ECO:0000313" key="2">
    <source>
        <dbReference type="EMBL" id="SFG63850.1"/>
    </source>
</evidence>
<reference evidence="3" key="1">
    <citation type="submission" date="2016-10" db="EMBL/GenBank/DDBJ databases">
        <authorList>
            <person name="Varghese N."/>
            <person name="Submissions S."/>
        </authorList>
    </citation>
    <scope>NUCLEOTIDE SEQUENCE [LARGE SCALE GENOMIC DNA]</scope>
    <source>
        <strain evidence="3">Gh-105</strain>
    </source>
</reference>
<proteinExistence type="predicted"/>